<proteinExistence type="predicted"/>
<sequence length="484" mass="54468">MSCLVLLLAFSLPGGIALRVRRDGAWDANLDGNHTEKQAGHVAYIGTILVVMSAGTPASGKSTALEELKRRHDCCNKPLGTPGCKDEEEAFEEEGSKRVCGVDLVGLWVGDEYVAEAVATEWDTEANGYPDGEDYMKLKAKALAKMRQDIRDYFKTLFEYLKASYESAPSLLLDEASFRYHHAAILIDEVHLRQEIETHAKLTRRETFKLNQRLDEAFKSHKQIPQMRLKNVVQLVSPDATESWQPASLSPDTIPAAKQLNQLPALYPQGWPFIWSLDTTIETLKRVSLRKGHPTVANPEKGVRLVLSVNYLYAMFKREGFVDDFEGKINTIHYNAQSWKPWTDGIYLHRLPRWSSIGVDAVVFVHSVLPAYTVGELDATEKDLATWWKKARELTVEAVFDPNFAIFAHNPKYAGIAEHMETGFSPPKTIIKKQMKDVYNKLVRDLITVATTSDKEPQPKAATFRLTKQSRSSSRTRGGKSDTQ</sequence>
<feature type="compositionally biased region" description="Low complexity" evidence="1">
    <location>
        <begin position="467"/>
        <end position="476"/>
    </location>
</feature>
<evidence type="ECO:0008006" key="5">
    <source>
        <dbReference type="Google" id="ProtNLM"/>
    </source>
</evidence>
<evidence type="ECO:0000256" key="1">
    <source>
        <dbReference type="SAM" id="MobiDB-lite"/>
    </source>
</evidence>
<feature type="region of interest" description="Disordered" evidence="1">
    <location>
        <begin position="454"/>
        <end position="484"/>
    </location>
</feature>
<feature type="chain" id="PRO_5005188913" description="NadR/Ttd14 AAA domain-containing protein" evidence="2">
    <location>
        <begin position="18"/>
        <end position="484"/>
    </location>
</feature>
<feature type="signal peptide" evidence="2">
    <location>
        <begin position="1"/>
        <end position="17"/>
    </location>
</feature>
<dbReference type="VEuPathDB" id="CryptoDB:Vbra_4391"/>
<name>A0A0G4FD76_VITBC</name>
<accession>A0A0G4FD76</accession>
<dbReference type="InParanoid" id="A0A0G4FD76"/>
<keyword evidence="4" id="KW-1185">Reference proteome</keyword>
<evidence type="ECO:0000256" key="2">
    <source>
        <dbReference type="SAM" id="SignalP"/>
    </source>
</evidence>
<organism evidence="3 4">
    <name type="scientific">Vitrella brassicaformis (strain CCMP3155)</name>
    <dbReference type="NCBI Taxonomy" id="1169540"/>
    <lineage>
        <taxon>Eukaryota</taxon>
        <taxon>Sar</taxon>
        <taxon>Alveolata</taxon>
        <taxon>Colpodellida</taxon>
        <taxon>Vitrellaceae</taxon>
        <taxon>Vitrella</taxon>
    </lineage>
</organism>
<evidence type="ECO:0000313" key="4">
    <source>
        <dbReference type="Proteomes" id="UP000041254"/>
    </source>
</evidence>
<protein>
    <recommendedName>
        <fullName evidence="5">NadR/Ttd14 AAA domain-containing protein</fullName>
    </recommendedName>
</protein>
<gene>
    <name evidence="3" type="ORF">Vbra_4391</name>
</gene>
<evidence type="ECO:0000313" key="3">
    <source>
        <dbReference type="EMBL" id="CEM11201.1"/>
    </source>
</evidence>
<keyword evidence="2" id="KW-0732">Signal</keyword>
<dbReference type="AlphaFoldDB" id="A0A0G4FD76"/>
<reference evidence="3 4" key="1">
    <citation type="submission" date="2014-11" db="EMBL/GenBank/DDBJ databases">
        <authorList>
            <person name="Zhu J."/>
            <person name="Qi W."/>
            <person name="Song R."/>
        </authorList>
    </citation>
    <scope>NUCLEOTIDE SEQUENCE [LARGE SCALE GENOMIC DNA]</scope>
</reference>
<dbReference type="Proteomes" id="UP000041254">
    <property type="component" value="Unassembled WGS sequence"/>
</dbReference>
<dbReference type="EMBL" id="CDMY01000411">
    <property type="protein sequence ID" value="CEM11201.1"/>
    <property type="molecule type" value="Genomic_DNA"/>
</dbReference>